<dbReference type="GO" id="GO:0016887">
    <property type="term" value="F:ATP hydrolysis activity"/>
    <property type="evidence" value="ECO:0007669"/>
    <property type="project" value="InterPro"/>
</dbReference>
<dbReference type="InterPro" id="IPR036640">
    <property type="entry name" value="ABC1_TM_sf"/>
</dbReference>
<evidence type="ECO:0000256" key="7">
    <source>
        <dbReference type="ARBA" id="ARBA00025074"/>
    </source>
</evidence>
<dbReference type="EMBL" id="SCHC01000007">
    <property type="protein sequence ID" value="TBW75375.1"/>
    <property type="molecule type" value="Genomic_DNA"/>
</dbReference>
<dbReference type="GO" id="GO:0015421">
    <property type="term" value="F:ABC-type oligopeptide transporter activity"/>
    <property type="evidence" value="ECO:0007669"/>
    <property type="project" value="TreeGrafter"/>
</dbReference>
<dbReference type="InterPro" id="IPR011527">
    <property type="entry name" value="ABC1_TM_dom"/>
</dbReference>
<evidence type="ECO:0000256" key="2">
    <source>
        <dbReference type="ARBA" id="ARBA00022692"/>
    </source>
</evidence>
<dbReference type="AlphaFoldDB" id="A0A7Z7YUC4"/>
<dbReference type="Pfam" id="PF00005">
    <property type="entry name" value="ABC_tran"/>
    <property type="match status" value="1"/>
</dbReference>
<dbReference type="SMART" id="SM00382">
    <property type="entry name" value="AAA"/>
    <property type="match status" value="1"/>
</dbReference>
<evidence type="ECO:0000256" key="4">
    <source>
        <dbReference type="ARBA" id="ARBA00022840"/>
    </source>
</evidence>
<feature type="transmembrane region" description="Helical" evidence="8">
    <location>
        <begin position="151"/>
        <end position="170"/>
    </location>
</feature>
<feature type="transmembrane region" description="Helical" evidence="8">
    <location>
        <begin position="128"/>
        <end position="145"/>
    </location>
</feature>
<dbReference type="CDD" id="cd18551">
    <property type="entry name" value="ABC_6TM_LmrA_like"/>
    <property type="match status" value="1"/>
</dbReference>
<name>A0A7Z7YUC4_STACP</name>
<organism evidence="11 12">
    <name type="scientific">Staphylococcus capitis</name>
    <dbReference type="NCBI Taxonomy" id="29388"/>
    <lineage>
        <taxon>Bacteria</taxon>
        <taxon>Bacillati</taxon>
        <taxon>Bacillota</taxon>
        <taxon>Bacilli</taxon>
        <taxon>Bacillales</taxon>
        <taxon>Staphylococcaceae</taxon>
        <taxon>Staphylococcus</taxon>
    </lineage>
</organism>
<proteinExistence type="predicted"/>
<dbReference type="InterPro" id="IPR039421">
    <property type="entry name" value="Type_1_exporter"/>
</dbReference>
<dbReference type="PROSITE" id="PS50893">
    <property type="entry name" value="ABC_TRANSPORTER_2"/>
    <property type="match status" value="1"/>
</dbReference>
<accession>A0A7Z7YUC4</accession>
<keyword evidence="2 8" id="KW-0812">Transmembrane</keyword>
<evidence type="ECO:0000256" key="3">
    <source>
        <dbReference type="ARBA" id="ARBA00022741"/>
    </source>
</evidence>
<sequence>MLKGYLKNTKKESLLFIFAITLNVLGSFLTLTIPLLIRNIIDEKIRFITIMIILSVGIVATLFLSLSSYMLFTFSERKIKKLRNILTDKLLHSKILFFDKNNSSRLSSRIINDTENLRDFFANNIPDFITGLMMVIGGSIMLFLLDWKLAFVILIGLFSLIIILNPFSSINSKYTKKKQSFLSILSGELTETFQQIRIIKSNQSEKITSKNISQLTNNVFKIAKKSSFIDALINPIVFAVLFTVLLVIFTYGGIRVANNTISTGTLISFFIYLIQLLTPISQVGNFFNNYAKAKGSTEEITNILKLEKESDEGKNNIKNVNNLIFNNIFFSYNSDNFSVLSKLNLSFQKGQKTSIVGPSGSGKSTIIQLIERFYTPQIGQISSNDLNIQKLNLENWREKIALITQDNSLFTGTIYDNLISGLKKIPTNNEIMNSLKKAHIYEEIMQKKEGLKFFVGEKGSNLSEGQKQRVQIARAFLKNSEIFIFDEATSNLDSKSEKVIMDNLNKNKEKIILIIIAHRLSTIQDSDYIYFIENGTVTGEGSHQHLLKTHYGYKNFISNQTIE</sequence>
<keyword evidence="5 8" id="KW-1133">Transmembrane helix</keyword>
<evidence type="ECO:0000313" key="11">
    <source>
        <dbReference type="EMBL" id="TBW75375.1"/>
    </source>
</evidence>
<feature type="domain" description="ABC transporter" evidence="9">
    <location>
        <begin position="323"/>
        <end position="559"/>
    </location>
</feature>
<feature type="domain" description="ABC transmembrane type-1" evidence="10">
    <location>
        <begin position="17"/>
        <end position="292"/>
    </location>
</feature>
<dbReference type="GO" id="GO:0005524">
    <property type="term" value="F:ATP binding"/>
    <property type="evidence" value="ECO:0007669"/>
    <property type="project" value="UniProtKB-KW"/>
</dbReference>
<evidence type="ECO:0000256" key="6">
    <source>
        <dbReference type="ARBA" id="ARBA00023136"/>
    </source>
</evidence>
<comment type="caution">
    <text evidence="11">The sequence shown here is derived from an EMBL/GenBank/DDBJ whole genome shotgun (WGS) entry which is preliminary data.</text>
</comment>
<dbReference type="InterPro" id="IPR003593">
    <property type="entry name" value="AAA+_ATPase"/>
</dbReference>
<gene>
    <name evidence="11" type="ORF">EQ811_11735</name>
</gene>
<evidence type="ECO:0000256" key="8">
    <source>
        <dbReference type="SAM" id="Phobius"/>
    </source>
</evidence>
<comment type="function">
    <text evidence="7">May be involved in multidrug export. Transmembrane domains (TMD) form a pore in the cell membrane and the ATP-binding domain (NBD) is responsible for energy generation.</text>
</comment>
<dbReference type="Gene3D" id="1.20.1560.10">
    <property type="entry name" value="ABC transporter type 1, transmembrane domain"/>
    <property type="match status" value="1"/>
</dbReference>
<feature type="transmembrane region" description="Helical" evidence="8">
    <location>
        <begin position="231"/>
        <end position="254"/>
    </location>
</feature>
<protein>
    <submittedName>
        <fullName evidence="11">ABC transporter ATP-binding protein</fullName>
    </submittedName>
</protein>
<feature type="transmembrane region" description="Helical" evidence="8">
    <location>
        <begin position="47"/>
        <end position="72"/>
    </location>
</feature>
<reference evidence="11 12" key="1">
    <citation type="journal article" date="2019" name="Sci. Transl. Med.">
        <title>Quorum sensing between bacterial species on the skin protects against epidermal injury in atopic dermatitis.</title>
        <authorList>
            <person name="Williams M.R."/>
        </authorList>
    </citation>
    <scope>NUCLEOTIDE SEQUENCE [LARGE SCALE GENOMIC DNA]</scope>
    <source>
        <strain evidence="11 12">H8</strain>
    </source>
</reference>
<evidence type="ECO:0000259" key="9">
    <source>
        <dbReference type="PROSITE" id="PS50893"/>
    </source>
</evidence>
<dbReference type="Gene3D" id="3.40.50.300">
    <property type="entry name" value="P-loop containing nucleotide triphosphate hydrolases"/>
    <property type="match status" value="1"/>
</dbReference>
<dbReference type="FunFam" id="3.40.50.300:FF:000913">
    <property type="entry name" value="ABC multidrug transporter SitT"/>
    <property type="match status" value="1"/>
</dbReference>
<keyword evidence="4 11" id="KW-0067">ATP-binding</keyword>
<evidence type="ECO:0000256" key="5">
    <source>
        <dbReference type="ARBA" id="ARBA00022989"/>
    </source>
</evidence>
<evidence type="ECO:0000256" key="1">
    <source>
        <dbReference type="ARBA" id="ARBA00004651"/>
    </source>
</evidence>
<dbReference type="Proteomes" id="UP000291949">
    <property type="component" value="Unassembled WGS sequence"/>
</dbReference>
<dbReference type="PANTHER" id="PTHR43394:SF1">
    <property type="entry name" value="ATP-BINDING CASSETTE SUB-FAMILY B MEMBER 10, MITOCHONDRIAL"/>
    <property type="match status" value="1"/>
</dbReference>
<dbReference type="InterPro" id="IPR003439">
    <property type="entry name" value="ABC_transporter-like_ATP-bd"/>
</dbReference>
<dbReference type="GO" id="GO:0005886">
    <property type="term" value="C:plasma membrane"/>
    <property type="evidence" value="ECO:0007669"/>
    <property type="project" value="UniProtKB-SubCell"/>
</dbReference>
<dbReference type="Pfam" id="PF00664">
    <property type="entry name" value="ABC_membrane"/>
    <property type="match status" value="1"/>
</dbReference>
<evidence type="ECO:0000259" key="10">
    <source>
        <dbReference type="PROSITE" id="PS50929"/>
    </source>
</evidence>
<feature type="transmembrane region" description="Helical" evidence="8">
    <location>
        <begin position="12"/>
        <end position="41"/>
    </location>
</feature>
<evidence type="ECO:0000313" key="12">
    <source>
        <dbReference type="Proteomes" id="UP000291949"/>
    </source>
</evidence>
<dbReference type="PROSITE" id="PS50929">
    <property type="entry name" value="ABC_TM1F"/>
    <property type="match status" value="1"/>
</dbReference>
<dbReference type="SUPFAM" id="SSF90123">
    <property type="entry name" value="ABC transporter transmembrane region"/>
    <property type="match status" value="1"/>
</dbReference>
<comment type="subcellular location">
    <subcellularLocation>
        <location evidence="1">Cell membrane</location>
        <topology evidence="1">Multi-pass membrane protein</topology>
    </subcellularLocation>
</comment>
<dbReference type="PANTHER" id="PTHR43394">
    <property type="entry name" value="ATP-DEPENDENT PERMEASE MDL1, MITOCHONDRIAL"/>
    <property type="match status" value="1"/>
</dbReference>
<feature type="transmembrane region" description="Helical" evidence="8">
    <location>
        <begin position="266"/>
        <end position="287"/>
    </location>
</feature>
<dbReference type="InterPro" id="IPR027417">
    <property type="entry name" value="P-loop_NTPase"/>
</dbReference>
<keyword evidence="6 8" id="KW-0472">Membrane</keyword>
<keyword evidence="3" id="KW-0547">Nucleotide-binding</keyword>
<dbReference type="RefSeq" id="WP_154812147.1">
    <property type="nucleotide sequence ID" value="NZ_JADPAF010000144.1"/>
</dbReference>
<dbReference type="SUPFAM" id="SSF52540">
    <property type="entry name" value="P-loop containing nucleoside triphosphate hydrolases"/>
    <property type="match status" value="1"/>
</dbReference>